<evidence type="ECO:0000256" key="1">
    <source>
        <dbReference type="SAM" id="Phobius"/>
    </source>
</evidence>
<sequence>MIKNTRQPKLKKSLMFPLLVPSKASPKMHFSNANPIGYLINVTIGVIIVMGVVSILWKVFF</sequence>
<dbReference type="EMBL" id="AGRJ01000203">
    <property type="protein sequence ID" value="EHO49862.1"/>
    <property type="molecule type" value="Genomic_DNA"/>
</dbReference>
<evidence type="ECO:0000313" key="2">
    <source>
        <dbReference type="EMBL" id="EHO49862.1"/>
    </source>
</evidence>
<keyword evidence="1" id="KW-0472">Membrane</keyword>
<keyword evidence="1" id="KW-1133">Transmembrane helix</keyword>
<organism evidence="2 3">
    <name type="scientific">Lentilactobacillus kisonensis F0435</name>
    <dbReference type="NCBI Taxonomy" id="797516"/>
    <lineage>
        <taxon>Bacteria</taxon>
        <taxon>Bacillati</taxon>
        <taxon>Bacillota</taxon>
        <taxon>Bacilli</taxon>
        <taxon>Lactobacillales</taxon>
        <taxon>Lactobacillaceae</taxon>
        <taxon>Lentilactobacillus</taxon>
    </lineage>
</organism>
<name>H1LIA9_9LACO</name>
<dbReference type="HOGENOM" id="CLU_2916810_0_0_9"/>
<feature type="transmembrane region" description="Helical" evidence="1">
    <location>
        <begin position="36"/>
        <end position="57"/>
    </location>
</feature>
<dbReference type="STRING" id="797516.HMPREF9104_02350"/>
<accession>H1LIA9</accession>
<dbReference type="PATRIC" id="fig|797516.3.peg.2104"/>
<evidence type="ECO:0000313" key="3">
    <source>
        <dbReference type="Proteomes" id="UP000005025"/>
    </source>
</evidence>
<dbReference type="Proteomes" id="UP000005025">
    <property type="component" value="Unassembled WGS sequence"/>
</dbReference>
<comment type="caution">
    <text evidence="2">The sequence shown here is derived from an EMBL/GenBank/DDBJ whole genome shotgun (WGS) entry which is preliminary data.</text>
</comment>
<reference evidence="2 3" key="1">
    <citation type="submission" date="2011-09" db="EMBL/GenBank/DDBJ databases">
        <authorList>
            <person name="Weinstock G."/>
            <person name="Sodergren E."/>
            <person name="Clifton S."/>
            <person name="Fulton L."/>
            <person name="Fulton B."/>
            <person name="Courtney L."/>
            <person name="Fronick C."/>
            <person name="Harrison M."/>
            <person name="Strong C."/>
            <person name="Farmer C."/>
            <person name="Delahaunty K."/>
            <person name="Markovic C."/>
            <person name="Hall O."/>
            <person name="Minx P."/>
            <person name="Tomlinson C."/>
            <person name="Mitreva M."/>
            <person name="Hou S."/>
            <person name="Chen J."/>
            <person name="Wollam A."/>
            <person name="Pepin K.H."/>
            <person name="Johnson M."/>
            <person name="Bhonagiri V."/>
            <person name="Zhang X."/>
            <person name="Suruliraj S."/>
            <person name="Warren W."/>
            <person name="Chinwalla A."/>
            <person name="Mardis E.R."/>
            <person name="Wilson R.K."/>
        </authorList>
    </citation>
    <scope>NUCLEOTIDE SEQUENCE [LARGE SCALE GENOMIC DNA]</scope>
    <source>
        <strain evidence="2 3">F0435</strain>
    </source>
</reference>
<proteinExistence type="predicted"/>
<gene>
    <name evidence="2" type="ORF">HMPREF9104_02350</name>
</gene>
<dbReference type="AlphaFoldDB" id="H1LIA9"/>
<protein>
    <submittedName>
        <fullName evidence="2">Uncharacterized protein</fullName>
    </submittedName>
</protein>
<keyword evidence="1" id="KW-0812">Transmembrane</keyword>